<reference evidence="1 2" key="1">
    <citation type="journal article" date="2015" name="Nature">
        <title>rRNA introns, odd ribosomes, and small enigmatic genomes across a large radiation of phyla.</title>
        <authorList>
            <person name="Brown C.T."/>
            <person name="Hug L.A."/>
            <person name="Thomas B.C."/>
            <person name="Sharon I."/>
            <person name="Castelle C.J."/>
            <person name="Singh A."/>
            <person name="Wilkins M.J."/>
            <person name="Williams K.H."/>
            <person name="Banfield J.F."/>
        </authorList>
    </citation>
    <scope>NUCLEOTIDE SEQUENCE [LARGE SCALE GENOMIC DNA]</scope>
</reference>
<gene>
    <name evidence="1" type="ORF">UR67_C0001G0016</name>
</gene>
<organism evidence="1 2">
    <name type="scientific">candidate division CPR3 bacterium GW2011_GWF2_35_18</name>
    <dbReference type="NCBI Taxonomy" id="1618350"/>
    <lineage>
        <taxon>Bacteria</taxon>
        <taxon>Bacteria division CPR3</taxon>
    </lineage>
</organism>
<comment type="caution">
    <text evidence="1">The sequence shown here is derived from an EMBL/GenBank/DDBJ whole genome shotgun (WGS) entry which is preliminary data.</text>
</comment>
<evidence type="ECO:0000313" key="1">
    <source>
        <dbReference type="EMBL" id="KKP70107.1"/>
    </source>
</evidence>
<proteinExistence type="predicted"/>
<name>A0A0G0ERZ4_UNCC3</name>
<evidence type="ECO:0000313" key="2">
    <source>
        <dbReference type="Proteomes" id="UP000034581"/>
    </source>
</evidence>
<dbReference type="Proteomes" id="UP000034581">
    <property type="component" value="Unassembled WGS sequence"/>
</dbReference>
<accession>A0A0G0ERZ4</accession>
<dbReference type="EMBL" id="LBQB01000001">
    <property type="protein sequence ID" value="KKP70107.1"/>
    <property type="molecule type" value="Genomic_DNA"/>
</dbReference>
<sequence>MIDRAVTANPNFRRELGESIKIFNSICQFVDLHTPPELMHHLLANETRSPVCDGLHTFDVEAIFPVEDLVFPGTGYGRTIRKQIASLGYPQEINPEIQGQLETAMQSGDDKLLGDLCIAHPEIFARFLYPQAKSVTLKYIGEKGKSSGSHLAPLKVPENFLN</sequence>
<dbReference type="AlphaFoldDB" id="A0A0G0ERZ4"/>
<protein>
    <submittedName>
        <fullName evidence="1">Uncharacterized protein</fullName>
    </submittedName>
</protein>